<protein>
    <submittedName>
        <fullName evidence="1">N-acetylmuramoyl-L-alanine amidase</fullName>
    </submittedName>
</protein>
<dbReference type="RefSeq" id="WP_182687926.1">
    <property type="nucleotide sequence ID" value="NZ_JACHTF010000012.1"/>
</dbReference>
<sequence length="373" mass="41854">MALALALGAPAVTAQTEGKERPLSPFQMKQTERAQLESMLKAELQRTVDSQKRIEGQGKHPLVLSARFERRDEFGRGANTPWLIVDISKGYLPRNPDYNRGVRHMGADFEDILSELHNTAYELLLDVVHIKGVEFLFDGRDIYHYYPEDSPPEYFDPSHKDAVSSAATSTVVVAAGHGIYRNYGSVCGLAWCPQRDEHNGITEDFVTPGYAAELKKWLIERSHETVTMIGNPRSKSTDTHQPSGQPWWKLGARYSLEASYPDSPEIWHSLPNNTGHLRERNEDIRSRPLFANHIGAGTILHLHTNAANPSATGVRVLFHTGRAIDEKLGNSILCYMKELIHAQEPYEDYTVPNMAIPRNDLGENSLAHMPPLL</sequence>
<gene>
    <name evidence="1" type="ORF">H4F98_11860</name>
</gene>
<dbReference type="SUPFAM" id="SSF53187">
    <property type="entry name" value="Zn-dependent exopeptidases"/>
    <property type="match status" value="1"/>
</dbReference>
<dbReference type="AlphaFoldDB" id="A0A7W3TNL3"/>
<accession>A0A7W3TNL3</accession>
<evidence type="ECO:0000313" key="1">
    <source>
        <dbReference type="EMBL" id="MBB1061264.1"/>
    </source>
</evidence>
<evidence type="ECO:0000313" key="2">
    <source>
        <dbReference type="Proteomes" id="UP000523196"/>
    </source>
</evidence>
<reference evidence="1 2" key="1">
    <citation type="submission" date="2020-08" db="EMBL/GenBank/DDBJ databases">
        <authorList>
            <person name="Xu S."/>
            <person name="Li A."/>
        </authorList>
    </citation>
    <scope>NUCLEOTIDE SEQUENCE [LARGE SCALE GENOMIC DNA]</scope>
    <source>
        <strain evidence="1 2">119BY6-57</strain>
    </source>
</reference>
<dbReference type="Proteomes" id="UP000523196">
    <property type="component" value="Unassembled WGS sequence"/>
</dbReference>
<organism evidence="1 2">
    <name type="scientific">Marilutibacter spongiae</name>
    <dbReference type="NCBI Taxonomy" id="2025720"/>
    <lineage>
        <taxon>Bacteria</taxon>
        <taxon>Pseudomonadati</taxon>
        <taxon>Pseudomonadota</taxon>
        <taxon>Gammaproteobacteria</taxon>
        <taxon>Lysobacterales</taxon>
        <taxon>Lysobacteraceae</taxon>
        <taxon>Marilutibacter</taxon>
    </lineage>
</organism>
<name>A0A7W3TNL3_9GAMM</name>
<comment type="caution">
    <text evidence="1">The sequence shown here is derived from an EMBL/GenBank/DDBJ whole genome shotgun (WGS) entry which is preliminary data.</text>
</comment>
<dbReference type="Gene3D" id="3.40.630.40">
    <property type="entry name" value="Zn-dependent exopeptidases"/>
    <property type="match status" value="1"/>
</dbReference>
<keyword evidence="2" id="KW-1185">Reference proteome</keyword>
<proteinExistence type="predicted"/>
<dbReference type="EMBL" id="JACHTF010000012">
    <property type="protein sequence ID" value="MBB1061264.1"/>
    <property type="molecule type" value="Genomic_DNA"/>
</dbReference>